<dbReference type="STRING" id="526218.Sterm_0067"/>
<accession>D1AJP8</accession>
<dbReference type="HOGENOM" id="CLU_1377299_0_0_0"/>
<reference evidence="2" key="1">
    <citation type="submission" date="2009-09" db="EMBL/GenBank/DDBJ databases">
        <title>The complete chromosome of Sebaldella termitidis ATCC 33386.</title>
        <authorList>
            <consortium name="US DOE Joint Genome Institute (JGI-PGF)"/>
            <person name="Lucas S."/>
            <person name="Copeland A."/>
            <person name="Lapidus A."/>
            <person name="Glavina del Rio T."/>
            <person name="Dalin E."/>
            <person name="Tice H."/>
            <person name="Bruce D."/>
            <person name="Goodwin L."/>
            <person name="Pitluck S."/>
            <person name="Kyrpides N."/>
            <person name="Mavromatis K."/>
            <person name="Ivanova N."/>
            <person name="Mikhailova N."/>
            <person name="Sims D."/>
            <person name="Meincke L."/>
            <person name="Brettin T."/>
            <person name="Detter J.C."/>
            <person name="Han C."/>
            <person name="Larimer F."/>
            <person name="Land M."/>
            <person name="Hauser L."/>
            <person name="Markowitz V."/>
            <person name="Cheng J.F."/>
            <person name="Hugenholtz P."/>
            <person name="Woyke T."/>
            <person name="Wu D."/>
            <person name="Eisen J.A."/>
        </authorList>
    </citation>
    <scope>NUCLEOTIDE SEQUENCE [LARGE SCALE GENOMIC DNA]</scope>
    <source>
        <strain evidence="2">ATCC 33386 / NCTC 11300</strain>
    </source>
</reference>
<dbReference type="Proteomes" id="UP000000845">
    <property type="component" value="Chromosome"/>
</dbReference>
<reference evidence="1 2" key="2">
    <citation type="journal article" date="2010" name="Stand. Genomic Sci.">
        <title>Complete genome sequence of Sebaldella termitidis type strain (NCTC 11300).</title>
        <authorList>
            <person name="Harmon-Smith M."/>
            <person name="Celia L."/>
            <person name="Chertkov O."/>
            <person name="Lapidus A."/>
            <person name="Copeland A."/>
            <person name="Glavina Del Rio T."/>
            <person name="Nolan M."/>
            <person name="Lucas S."/>
            <person name="Tice H."/>
            <person name="Cheng J.F."/>
            <person name="Han C."/>
            <person name="Detter J.C."/>
            <person name="Bruce D."/>
            <person name="Goodwin L."/>
            <person name="Pitluck S."/>
            <person name="Pati A."/>
            <person name="Liolios K."/>
            <person name="Ivanova N."/>
            <person name="Mavromatis K."/>
            <person name="Mikhailova N."/>
            <person name="Chen A."/>
            <person name="Palaniappan K."/>
            <person name="Land M."/>
            <person name="Hauser L."/>
            <person name="Chang Y.J."/>
            <person name="Jeffries C.D."/>
            <person name="Brettin T."/>
            <person name="Goker M."/>
            <person name="Beck B."/>
            <person name="Bristow J."/>
            <person name="Eisen J.A."/>
            <person name="Markowitz V."/>
            <person name="Hugenholtz P."/>
            <person name="Kyrpides N.C."/>
            <person name="Klenk H.P."/>
            <person name="Chen F."/>
        </authorList>
    </citation>
    <scope>NUCLEOTIDE SEQUENCE [LARGE SCALE GENOMIC DNA]</scope>
    <source>
        <strain evidence="2">ATCC 33386 / NCTC 11300</strain>
    </source>
</reference>
<sequence>MGNWYPVRTMKKVISNTGNSGDIIDLRGFSDGIPWKNPQIFLSLFGYFPDTNMNKYYTQVTALGNDRFKLECYAAGYTYDTAIYPGDRMSSTILYGETHIYQGPYYGVSMEYVADSSLGTIGQTCYESENAFKSVYTGVMEGGLSNIHVATYTANFFSETQRNGLIKVVNTGLTYGGRFRNIAVITTPTKLQSGIPISWVAVEGDL</sequence>
<evidence type="ECO:0000313" key="2">
    <source>
        <dbReference type="Proteomes" id="UP000000845"/>
    </source>
</evidence>
<dbReference type="EMBL" id="CP001739">
    <property type="protein sequence ID" value="ACZ06955.1"/>
    <property type="molecule type" value="Genomic_DNA"/>
</dbReference>
<proteinExistence type="predicted"/>
<dbReference type="AlphaFoldDB" id="D1AJP8"/>
<dbReference type="KEGG" id="str:Sterm_0067"/>
<dbReference type="RefSeq" id="WP_012859555.1">
    <property type="nucleotide sequence ID" value="NC_013517.1"/>
</dbReference>
<organism evidence="1 2">
    <name type="scientific">Sebaldella termitidis (strain ATCC 33386 / NCTC 11300)</name>
    <dbReference type="NCBI Taxonomy" id="526218"/>
    <lineage>
        <taxon>Bacteria</taxon>
        <taxon>Fusobacteriati</taxon>
        <taxon>Fusobacteriota</taxon>
        <taxon>Fusobacteriia</taxon>
        <taxon>Fusobacteriales</taxon>
        <taxon>Leptotrichiaceae</taxon>
        <taxon>Sebaldella</taxon>
    </lineage>
</organism>
<evidence type="ECO:0000313" key="1">
    <source>
        <dbReference type="EMBL" id="ACZ06955.1"/>
    </source>
</evidence>
<keyword evidence="2" id="KW-1185">Reference proteome</keyword>
<gene>
    <name evidence="1" type="ordered locus">Sterm_0067</name>
</gene>
<protein>
    <submittedName>
        <fullName evidence="1">Uncharacterized protein</fullName>
    </submittedName>
</protein>
<name>D1AJP8_SEBTE</name>